<dbReference type="InterPro" id="IPR040211">
    <property type="entry name" value="SERF1/2-like"/>
</dbReference>
<feature type="region of interest" description="Disordered" evidence="2">
    <location>
        <begin position="1"/>
        <end position="69"/>
    </location>
</feature>
<proteinExistence type="inferred from homology"/>
<evidence type="ECO:0000256" key="1">
    <source>
        <dbReference type="ARBA" id="ARBA00007309"/>
    </source>
</evidence>
<protein>
    <recommendedName>
        <fullName evidence="3">Small EDRK-rich factor-like N-terminal domain-containing protein</fullName>
    </recommendedName>
</protein>
<dbReference type="AlphaFoldDB" id="A0A0L8H6S5"/>
<dbReference type="STRING" id="37653.A0A0L8H6S5"/>
<evidence type="ECO:0000313" key="4">
    <source>
        <dbReference type="EMBL" id="KOF84465.1"/>
    </source>
</evidence>
<reference evidence="4" key="1">
    <citation type="submission" date="2015-07" db="EMBL/GenBank/DDBJ databases">
        <title>MeaNS - Measles Nucleotide Surveillance Program.</title>
        <authorList>
            <person name="Tran T."/>
            <person name="Druce J."/>
        </authorList>
    </citation>
    <scope>NUCLEOTIDE SEQUENCE</scope>
    <source>
        <strain evidence="4">UCB-OBI-ISO-001</strain>
        <tissue evidence="4">Gonad</tissue>
    </source>
</reference>
<evidence type="ECO:0000256" key="2">
    <source>
        <dbReference type="SAM" id="MobiDB-lite"/>
    </source>
</evidence>
<accession>A0A0L8H6S5</accession>
<dbReference type="Pfam" id="PF04419">
    <property type="entry name" value="SERF-like_N"/>
    <property type="match status" value="1"/>
</dbReference>
<dbReference type="EMBL" id="KQ419152">
    <property type="protein sequence ID" value="KOF84465.1"/>
    <property type="molecule type" value="Genomic_DNA"/>
</dbReference>
<feature type="domain" description="Small EDRK-rich factor-like N-terminal" evidence="3">
    <location>
        <begin position="1"/>
        <end position="42"/>
    </location>
</feature>
<comment type="similarity">
    <text evidence="1">Belongs to the SERF family.</text>
</comment>
<dbReference type="PANTHER" id="PTHR13596">
    <property type="entry name" value="SMALL EDRK-RICH FACTOR 1"/>
    <property type="match status" value="1"/>
</dbReference>
<dbReference type="PANTHER" id="PTHR13596:SF0">
    <property type="entry name" value="SI:CH211-39K3.2-RELATED"/>
    <property type="match status" value="1"/>
</dbReference>
<dbReference type="InterPro" id="IPR007513">
    <property type="entry name" value="SERF-like_N"/>
</dbReference>
<feature type="compositionally biased region" description="Basic and acidic residues" evidence="2">
    <location>
        <begin position="1"/>
        <end position="58"/>
    </location>
</feature>
<sequence>MSRGNQRDKARQKNLKKQEESRKKSTADKKTGNKGMTLEERRHRDADIMRKKQEKNKATEPAGSAVAEK</sequence>
<evidence type="ECO:0000259" key="3">
    <source>
        <dbReference type="Pfam" id="PF04419"/>
    </source>
</evidence>
<organism evidence="4">
    <name type="scientific">Octopus bimaculoides</name>
    <name type="common">California two-spotted octopus</name>
    <dbReference type="NCBI Taxonomy" id="37653"/>
    <lineage>
        <taxon>Eukaryota</taxon>
        <taxon>Metazoa</taxon>
        <taxon>Spiralia</taxon>
        <taxon>Lophotrochozoa</taxon>
        <taxon>Mollusca</taxon>
        <taxon>Cephalopoda</taxon>
        <taxon>Coleoidea</taxon>
        <taxon>Octopodiformes</taxon>
        <taxon>Octopoda</taxon>
        <taxon>Incirrata</taxon>
        <taxon>Octopodidae</taxon>
        <taxon>Octopus</taxon>
    </lineage>
</organism>
<gene>
    <name evidence="4" type="ORF">OCBIM_22022042mg</name>
</gene>
<name>A0A0L8H6S5_OCTBM</name>